<dbReference type="SUPFAM" id="SSF48403">
    <property type="entry name" value="Ankyrin repeat"/>
    <property type="match status" value="1"/>
</dbReference>
<comment type="caution">
    <text evidence="3">The sequence shown here is derived from an EMBL/GenBank/DDBJ whole genome shotgun (WGS) entry which is preliminary data.</text>
</comment>
<proteinExistence type="predicted"/>
<feature type="compositionally biased region" description="Acidic residues" evidence="2">
    <location>
        <begin position="655"/>
        <end position="676"/>
    </location>
</feature>
<dbReference type="OrthoDB" id="1601181at2759"/>
<dbReference type="AlphaFoldDB" id="A0A8S1HX54"/>
<reference evidence="3" key="1">
    <citation type="submission" date="2020-10" db="EMBL/GenBank/DDBJ databases">
        <authorList>
            <person name="Kikuchi T."/>
        </authorList>
    </citation>
    <scope>NUCLEOTIDE SEQUENCE</scope>
    <source>
        <strain evidence="3">NKZ352</strain>
    </source>
</reference>
<dbReference type="GO" id="GO:0000724">
    <property type="term" value="P:double-strand break repair via homologous recombination"/>
    <property type="evidence" value="ECO:0007669"/>
    <property type="project" value="TreeGrafter"/>
</dbReference>
<dbReference type="GO" id="GO:0000712">
    <property type="term" value="P:resolution of meiotic recombination intermediates"/>
    <property type="evidence" value="ECO:0007669"/>
    <property type="project" value="TreeGrafter"/>
</dbReference>
<dbReference type="Proteomes" id="UP000835052">
    <property type="component" value="Unassembled WGS sequence"/>
</dbReference>
<feature type="compositionally biased region" description="Basic residues" evidence="2">
    <location>
        <begin position="635"/>
        <end position="647"/>
    </location>
</feature>
<evidence type="ECO:0000313" key="3">
    <source>
        <dbReference type="EMBL" id="CAD6197610.1"/>
    </source>
</evidence>
<dbReference type="PANTHER" id="PTHR46427:SF1">
    <property type="entry name" value="ANKYRIN REPEAT AND LEM DOMAIN-CONTAINING PROTEIN 1"/>
    <property type="match status" value="1"/>
</dbReference>
<keyword evidence="4" id="KW-1185">Reference proteome</keyword>
<dbReference type="EMBL" id="CAJGYM010000099">
    <property type="protein sequence ID" value="CAD6197610.1"/>
    <property type="molecule type" value="Genomic_DNA"/>
</dbReference>
<dbReference type="InterPro" id="IPR034998">
    <property type="entry name" value="ANKLE1"/>
</dbReference>
<feature type="repeat" description="ANK" evidence="1">
    <location>
        <begin position="44"/>
        <end position="76"/>
    </location>
</feature>
<dbReference type="PROSITE" id="PS50297">
    <property type="entry name" value="ANK_REP_REGION"/>
    <property type="match status" value="1"/>
</dbReference>
<gene>
    <name evidence="3" type="ORF">CAUJ_LOCUS13519</name>
</gene>
<feature type="region of interest" description="Disordered" evidence="2">
    <location>
        <begin position="626"/>
        <end position="676"/>
    </location>
</feature>
<dbReference type="GO" id="GO:0005737">
    <property type="term" value="C:cytoplasm"/>
    <property type="evidence" value="ECO:0007669"/>
    <property type="project" value="TreeGrafter"/>
</dbReference>
<protein>
    <submittedName>
        <fullName evidence="3">Uncharacterized protein</fullName>
    </submittedName>
</protein>
<evidence type="ECO:0000313" key="4">
    <source>
        <dbReference type="Proteomes" id="UP000835052"/>
    </source>
</evidence>
<organism evidence="3 4">
    <name type="scientific">Caenorhabditis auriculariae</name>
    <dbReference type="NCBI Taxonomy" id="2777116"/>
    <lineage>
        <taxon>Eukaryota</taxon>
        <taxon>Metazoa</taxon>
        <taxon>Ecdysozoa</taxon>
        <taxon>Nematoda</taxon>
        <taxon>Chromadorea</taxon>
        <taxon>Rhabditida</taxon>
        <taxon>Rhabditina</taxon>
        <taxon>Rhabditomorpha</taxon>
        <taxon>Rhabditoidea</taxon>
        <taxon>Rhabditidae</taxon>
        <taxon>Peloderinae</taxon>
        <taxon>Caenorhabditis</taxon>
    </lineage>
</organism>
<dbReference type="InterPro" id="IPR002110">
    <property type="entry name" value="Ankyrin_rpt"/>
</dbReference>
<keyword evidence="1" id="KW-0040">ANK repeat</keyword>
<dbReference type="InterPro" id="IPR036770">
    <property type="entry name" value="Ankyrin_rpt-contain_sf"/>
</dbReference>
<dbReference type="Gene3D" id="1.25.40.20">
    <property type="entry name" value="Ankyrin repeat-containing domain"/>
    <property type="match status" value="1"/>
</dbReference>
<dbReference type="GO" id="GO:0005654">
    <property type="term" value="C:nucleoplasm"/>
    <property type="evidence" value="ECO:0007669"/>
    <property type="project" value="TreeGrafter"/>
</dbReference>
<feature type="compositionally biased region" description="Basic and acidic residues" evidence="2">
    <location>
        <begin position="331"/>
        <end position="343"/>
    </location>
</feature>
<dbReference type="Pfam" id="PF22945">
    <property type="entry name" value="LEM-3_GIY-YIG"/>
    <property type="match status" value="1"/>
</dbReference>
<feature type="region of interest" description="Disordered" evidence="2">
    <location>
        <begin position="324"/>
        <end position="343"/>
    </location>
</feature>
<name>A0A8S1HX54_9PELO</name>
<dbReference type="GO" id="GO:0004520">
    <property type="term" value="F:DNA endonuclease activity"/>
    <property type="evidence" value="ECO:0007669"/>
    <property type="project" value="TreeGrafter"/>
</dbReference>
<sequence length="676" mass="76468">MGPSDASRNRVLQCLALSDTVHAMNAAIHLIMNGLADPVECDAQGTSPLTLALATENLPMSQLLMAFGADPKARDVSGVVPQHVAQGRCKRFLEVVDGLNAKSRRLVFIIIDSLYACSDDDEEEEPKILPDEKENRCFSGLPNTSSFQFDSDLSFCNSECSPDVFSTPVKKFDRSVGETMKKWSLELRHPLLEKKIEEPFSSMEELTDVSEKLDQDRRKRKSDIFIAELDSEASVERPPKRISSVMNDSGISMGEGIVPVEDVELLEKSVVAIEENDDFVEVAPKKTCLQKWLSKKAPLVEEKSEVCVLPVEETEQLSCQIEDLIDENSADSDKENDPTTLPEEERKKLELRELQKIWNLSNADLKRQLMVAGINSNDIQINKANRDNYEKHLLKILVLEGHKVVQNIAVREKKYSKQLEATLEIMSSMNAPQKSSTCKPKLGLRLGRNTDQKVRERFCRRAGEAFVYLLMDPKILGSDLSKATFQNFIDSIFYVGKGCKLRPLAHMCETKQLRDQNSTLLNQQKKLLKISSIWDAGMGVAKMEIGHGMTNEEAHIRESALIEAIMLRNLTNIKKGHHSITRRYRYSKTEQAEFGSFILYNALKVLRAQEVRLIYPEGLEKIRYTEKEKEEGKGRKEKKKSKKRQSKRVLSVAETSEDEDDDDLSECEADDDADCE</sequence>
<dbReference type="PANTHER" id="PTHR46427">
    <property type="entry name" value="ANKYRIN REPEAT AND LEM DOMAIN-CONTAINING PROTEIN 1"/>
    <property type="match status" value="1"/>
</dbReference>
<evidence type="ECO:0000256" key="2">
    <source>
        <dbReference type="SAM" id="MobiDB-lite"/>
    </source>
</evidence>
<dbReference type="PROSITE" id="PS50088">
    <property type="entry name" value="ANK_REPEAT"/>
    <property type="match status" value="1"/>
</dbReference>
<accession>A0A8S1HX54</accession>
<evidence type="ECO:0000256" key="1">
    <source>
        <dbReference type="PROSITE-ProRule" id="PRU00023"/>
    </source>
</evidence>